<sequence>MTDRDIPQTETKPVRRSIWERVSVVWVVPFGALVISLAIAWNNYQSRGPLIEVTFQNASGIVEGETELRYRDVAVGVVEEVGFTYDLARVNVTIRVDNDVADYIDESAVFWVVRPEVTAQGVTGLSTVLSGVYIEGSWDQEAQGAGYRFEGLERTPVARPDQEGLRFVLRAEPGESISGGTSILYKGLEVGRVGEPRIAEDGVSVLADAFVAAPHNRLVTSQTRFWDTSGFTFSIGPGGAEVDFESVGSLISGGISFETAVSGGQSIENGEVFSLFPSQSDAMSSLFSRSDGENLIQVAVVFEDNVSGLSAEAPVVLNGLQIGQVDNLTGLVDPERFGDDQVRLVATISIRAEQLGLAGSSDSREEVLDFLADRVDAGLRARLINGSILTGGLKVELAVIDDAEPVAFDPEGEPFPVLPTVASDVRDVAATAEGVFTRINNLPIEELLGAAIRVMDNAATLIGSEDTQRIPGEAAGLIADVRDVVGSEEIQELPERIGAAVADVQAILAQIEAEEGIARILAAVDSAGEAADGIAVVAEGVPEVLAGIEAVTAKVNTLDLETLIDEANGVVASAGRILGGEAAQAIPASLSAALDSVQSAATEATGVLAEADTTLASLNESEAASRLVGALDAAEAAARDVGASLEGVPELVDQIGAVAAKAEALDIESLLASATDLSRSADTLLSDSSTIALPGNLTRSLGSLDLAVNEVTQALRDINEQQAVSRLVTALEDAGTAATNAATDVSSAVEGVPDLVAEIQAVAAKANSLAVEQLIAEVTGLVNSADALIGTEDARALPASLNGALDQLNLALEELREGGTVENVNATLASARGAANSIAGAADQLPALVNRIGTLLAQAEGTLSVYGENGNLNRDARAALREVSQAAAAVSSLARAIERRPNSLLTGR</sequence>
<evidence type="ECO:0000256" key="4">
    <source>
        <dbReference type="ARBA" id="ARBA00022692"/>
    </source>
</evidence>
<dbReference type="RefSeq" id="WP_311690089.1">
    <property type="nucleotide sequence ID" value="NZ_JAVRHL010000002.1"/>
</dbReference>
<dbReference type="PANTHER" id="PTHR30462:SF0">
    <property type="entry name" value="INTERMEMBRANE TRANSPORT PROTEIN YEBT"/>
    <property type="match status" value="1"/>
</dbReference>
<dbReference type="Proteomes" id="UP001265259">
    <property type="component" value="Unassembled WGS sequence"/>
</dbReference>
<dbReference type="Pfam" id="PF02470">
    <property type="entry name" value="MlaD"/>
    <property type="match status" value="1"/>
</dbReference>
<keyword evidence="6 7" id="KW-0472">Membrane</keyword>
<evidence type="ECO:0000313" key="9">
    <source>
        <dbReference type="EMBL" id="MDT0682331.1"/>
    </source>
</evidence>
<proteinExistence type="predicted"/>
<feature type="transmembrane region" description="Helical" evidence="7">
    <location>
        <begin position="21"/>
        <end position="41"/>
    </location>
</feature>
<keyword evidence="10" id="KW-1185">Reference proteome</keyword>
<protein>
    <submittedName>
        <fullName evidence="9">MlaD family protein</fullName>
    </submittedName>
</protein>
<keyword evidence="5 7" id="KW-1133">Transmembrane helix</keyword>
<evidence type="ECO:0000256" key="1">
    <source>
        <dbReference type="ARBA" id="ARBA00004533"/>
    </source>
</evidence>
<evidence type="ECO:0000256" key="7">
    <source>
        <dbReference type="SAM" id="Phobius"/>
    </source>
</evidence>
<evidence type="ECO:0000259" key="8">
    <source>
        <dbReference type="Pfam" id="PF02470"/>
    </source>
</evidence>
<evidence type="ECO:0000256" key="6">
    <source>
        <dbReference type="ARBA" id="ARBA00023136"/>
    </source>
</evidence>
<comment type="subcellular location">
    <subcellularLocation>
        <location evidence="1">Cell inner membrane</location>
    </subcellularLocation>
</comment>
<reference evidence="9 10" key="1">
    <citation type="submission" date="2023-09" db="EMBL/GenBank/DDBJ databases">
        <authorList>
            <person name="Rey-Velasco X."/>
        </authorList>
    </citation>
    <scope>NUCLEOTIDE SEQUENCE [LARGE SCALE GENOMIC DNA]</scope>
    <source>
        <strain evidence="9 10">F158</strain>
    </source>
</reference>
<evidence type="ECO:0000256" key="5">
    <source>
        <dbReference type="ARBA" id="ARBA00022989"/>
    </source>
</evidence>
<name>A0ABU3DF38_9RHOB</name>
<dbReference type="InterPro" id="IPR003399">
    <property type="entry name" value="Mce/MlaD"/>
</dbReference>
<evidence type="ECO:0000313" key="10">
    <source>
        <dbReference type="Proteomes" id="UP001265259"/>
    </source>
</evidence>
<evidence type="ECO:0000256" key="2">
    <source>
        <dbReference type="ARBA" id="ARBA00022475"/>
    </source>
</evidence>
<evidence type="ECO:0000256" key="3">
    <source>
        <dbReference type="ARBA" id="ARBA00022519"/>
    </source>
</evidence>
<organism evidence="9 10">
    <name type="scientific">Tropicimonas omnivorans</name>
    <dbReference type="NCBI Taxonomy" id="3075590"/>
    <lineage>
        <taxon>Bacteria</taxon>
        <taxon>Pseudomonadati</taxon>
        <taxon>Pseudomonadota</taxon>
        <taxon>Alphaproteobacteria</taxon>
        <taxon>Rhodobacterales</taxon>
        <taxon>Roseobacteraceae</taxon>
        <taxon>Tropicimonas</taxon>
    </lineage>
</organism>
<comment type="caution">
    <text evidence="9">The sequence shown here is derived from an EMBL/GenBank/DDBJ whole genome shotgun (WGS) entry which is preliminary data.</text>
</comment>
<accession>A0ABU3DF38</accession>
<keyword evidence="2" id="KW-1003">Cell membrane</keyword>
<dbReference type="EMBL" id="JAVRHL010000002">
    <property type="protein sequence ID" value="MDT0682331.1"/>
    <property type="molecule type" value="Genomic_DNA"/>
</dbReference>
<keyword evidence="4 7" id="KW-0812">Transmembrane</keyword>
<keyword evidence="3" id="KW-0997">Cell inner membrane</keyword>
<dbReference type="PANTHER" id="PTHR30462">
    <property type="entry name" value="INTERMEMBRANE TRANSPORT PROTEIN PQIB-RELATED"/>
    <property type="match status" value="1"/>
</dbReference>
<gene>
    <name evidence="9" type="ORF">RM543_06520</name>
</gene>
<feature type="domain" description="Mce/MlaD" evidence="8">
    <location>
        <begin position="48"/>
        <end position="127"/>
    </location>
</feature>
<dbReference type="InterPro" id="IPR051800">
    <property type="entry name" value="PqiA-PqiB_transport"/>
</dbReference>